<organism evidence="2 3">
    <name type="scientific">Staphylotrichum longicolle</name>
    <dbReference type="NCBI Taxonomy" id="669026"/>
    <lineage>
        <taxon>Eukaryota</taxon>
        <taxon>Fungi</taxon>
        <taxon>Dikarya</taxon>
        <taxon>Ascomycota</taxon>
        <taxon>Pezizomycotina</taxon>
        <taxon>Sordariomycetes</taxon>
        <taxon>Sordariomycetidae</taxon>
        <taxon>Sordariales</taxon>
        <taxon>Chaetomiaceae</taxon>
        <taxon>Staphylotrichum</taxon>
    </lineage>
</organism>
<feature type="transmembrane region" description="Helical" evidence="1">
    <location>
        <begin position="79"/>
        <end position="98"/>
    </location>
</feature>
<gene>
    <name evidence="2" type="ORF">NEMBOFW57_008990</name>
</gene>
<proteinExistence type="predicted"/>
<reference evidence="2" key="1">
    <citation type="submission" date="2023-02" db="EMBL/GenBank/DDBJ databases">
        <authorList>
            <person name="Palmer J.M."/>
        </authorList>
    </citation>
    <scope>NUCLEOTIDE SEQUENCE</scope>
    <source>
        <strain evidence="2">FW57</strain>
    </source>
</reference>
<evidence type="ECO:0000313" key="2">
    <source>
        <dbReference type="EMBL" id="KAG7286679.1"/>
    </source>
</evidence>
<comment type="caution">
    <text evidence="2">The sequence shown here is derived from an EMBL/GenBank/DDBJ whole genome shotgun (WGS) entry which is preliminary data.</text>
</comment>
<evidence type="ECO:0000256" key="1">
    <source>
        <dbReference type="SAM" id="Phobius"/>
    </source>
</evidence>
<dbReference type="Proteomes" id="UP001197093">
    <property type="component" value="Unassembled WGS sequence"/>
</dbReference>
<accession>A0AAD4ESE1</accession>
<evidence type="ECO:0000313" key="3">
    <source>
        <dbReference type="Proteomes" id="UP001197093"/>
    </source>
</evidence>
<keyword evidence="3" id="KW-1185">Reference proteome</keyword>
<dbReference type="PANTHER" id="PTHR35043:SF7">
    <property type="entry name" value="TRANSCRIPTION FACTOR DOMAIN-CONTAINING PROTEIN"/>
    <property type="match status" value="1"/>
</dbReference>
<keyword evidence="1" id="KW-0472">Membrane</keyword>
<dbReference type="AlphaFoldDB" id="A0AAD4ESE1"/>
<feature type="transmembrane region" description="Helical" evidence="1">
    <location>
        <begin position="366"/>
        <end position="387"/>
    </location>
</feature>
<feature type="transmembrane region" description="Helical" evidence="1">
    <location>
        <begin position="319"/>
        <end position="346"/>
    </location>
</feature>
<feature type="transmembrane region" description="Helical" evidence="1">
    <location>
        <begin position="41"/>
        <end position="59"/>
    </location>
</feature>
<keyword evidence="1" id="KW-0812">Transmembrane</keyword>
<feature type="transmembrane region" description="Helical" evidence="1">
    <location>
        <begin position="288"/>
        <end position="307"/>
    </location>
</feature>
<dbReference type="EMBL" id="JAHCVI010000004">
    <property type="protein sequence ID" value="KAG7286679.1"/>
    <property type="molecule type" value="Genomic_DNA"/>
</dbReference>
<keyword evidence="1" id="KW-1133">Transmembrane helix</keyword>
<protein>
    <submittedName>
        <fullName evidence="2">Uncharacterized protein</fullName>
    </submittedName>
</protein>
<name>A0AAD4ESE1_9PEZI</name>
<sequence>MAETNSVYTELERIQDNPAALHETRVSGWVSAPNMRGTSSILYSCLLTLFACIYTALHLNVPKSGSSFLSLLLSKLRWSLAALFGPELVLYYALTQFLEARKLAKDMRNLYDKAATAGAIDTDPNKYGFFVAMGGFEMAVSTSGGSERLRTLSVKGVRKLAAVNIKPFMTPRSLIDDRSKADTLQKALVLLQVGWMALQCIARKAYGLPLTLLELHTMVHVVCAIAIAEVLSHDHFKIPSENGSLGSVEMDKKHDFNPRGTNLQGVNATSLLTGSMDKFLNVNDESGLFLWLFIGLPLIYGGVHLSAWTFEFPTAVESLLWKISGITIAAIFPMWIFIVVTIQFVVSSVSGLPWSWDDDEGFTKLVDGPVILAFIACRLYIVVEAFVSLRAVPIGVYWTPAWVQMIPHV</sequence>
<dbReference type="PANTHER" id="PTHR35043">
    <property type="entry name" value="TRANSCRIPTION FACTOR DOMAIN-CONTAINING PROTEIN"/>
    <property type="match status" value="1"/>
</dbReference>
<feature type="transmembrane region" description="Helical" evidence="1">
    <location>
        <begin position="206"/>
        <end position="228"/>
    </location>
</feature>